<dbReference type="KEGG" id="lcl:LOCK919_0457"/>
<dbReference type="Gene3D" id="3.40.50.2300">
    <property type="match status" value="1"/>
</dbReference>
<name>A0AAP4JN03_LACPA</name>
<dbReference type="PROSITE" id="PS51094">
    <property type="entry name" value="PTS_EIIA_TYPE_2"/>
    <property type="match status" value="1"/>
</dbReference>
<dbReference type="Pfam" id="PF02302">
    <property type="entry name" value="PTS_IIB"/>
    <property type="match status" value="1"/>
</dbReference>
<protein>
    <submittedName>
        <fullName evidence="16">Fructose-specific PTS transporter subunit EIIC</fullName>
    </submittedName>
</protein>
<keyword evidence="6" id="KW-0808">Transferase</keyword>
<dbReference type="NCBIfam" id="TIGR01427">
    <property type="entry name" value="PTS_IIC_fructo"/>
    <property type="match status" value="1"/>
</dbReference>
<dbReference type="PANTHER" id="PTHR30505:SF0">
    <property type="entry name" value="FRUCTOSE-LIKE PTS SYSTEM EIIBC COMPONENT-RELATED"/>
    <property type="match status" value="1"/>
</dbReference>
<feature type="domain" description="PTS EIIB type-2" evidence="14">
    <location>
        <begin position="172"/>
        <end position="268"/>
    </location>
</feature>
<evidence type="ECO:0000256" key="7">
    <source>
        <dbReference type="ARBA" id="ARBA00022683"/>
    </source>
</evidence>
<dbReference type="PROSITE" id="PS51104">
    <property type="entry name" value="PTS_EIIC_TYPE_2"/>
    <property type="match status" value="1"/>
</dbReference>
<evidence type="ECO:0000256" key="8">
    <source>
        <dbReference type="ARBA" id="ARBA00022692"/>
    </source>
</evidence>
<evidence type="ECO:0000256" key="2">
    <source>
        <dbReference type="ARBA" id="ARBA00022448"/>
    </source>
</evidence>
<evidence type="ECO:0000256" key="3">
    <source>
        <dbReference type="ARBA" id="ARBA00022475"/>
    </source>
</evidence>
<reference evidence="16" key="1">
    <citation type="submission" date="2023-06" db="EMBL/GenBank/DDBJ databases">
        <title>Draft Genome Sequences of lactic acid bacteria strains isolated from fermented milk products.</title>
        <authorList>
            <person name="Elcheninov A.G."/>
            <person name="Klyukina A."/>
            <person name="Zayulina K.S."/>
            <person name="Gavirova L.A."/>
            <person name="Shcherbakova P.A."/>
            <person name="Shestakov A.I."/>
            <person name="Kublanov I.V."/>
            <person name="Kochetkova T.V."/>
        </authorList>
    </citation>
    <scope>NUCLEOTIDE SEQUENCE</scope>
    <source>
        <strain evidence="16">TOM.1374</strain>
    </source>
</reference>
<evidence type="ECO:0000256" key="4">
    <source>
        <dbReference type="ARBA" id="ARBA00022553"/>
    </source>
</evidence>
<feature type="transmembrane region" description="Helical" evidence="12">
    <location>
        <begin position="406"/>
        <end position="424"/>
    </location>
</feature>
<proteinExistence type="predicted"/>
<organism evidence="16 17">
    <name type="scientific">Lacticaseibacillus paracasei</name>
    <name type="common">Lactobacillus paracasei</name>
    <dbReference type="NCBI Taxonomy" id="1597"/>
    <lineage>
        <taxon>Bacteria</taxon>
        <taxon>Bacillati</taxon>
        <taxon>Bacillota</taxon>
        <taxon>Bacilli</taxon>
        <taxon>Lactobacillales</taxon>
        <taxon>Lactobacillaceae</taxon>
        <taxon>Lacticaseibacillus</taxon>
    </lineage>
</organism>
<feature type="domain" description="PTS EIIC type-2" evidence="15">
    <location>
        <begin position="296"/>
        <end position="648"/>
    </location>
</feature>
<dbReference type="RefSeq" id="WP_020751423.1">
    <property type="nucleotide sequence ID" value="NC_021721.1"/>
</dbReference>
<evidence type="ECO:0000313" key="16">
    <source>
        <dbReference type="EMBL" id="MDM7455466.1"/>
    </source>
</evidence>
<feature type="transmembrane region" description="Helical" evidence="12">
    <location>
        <begin position="593"/>
        <end position="613"/>
    </location>
</feature>
<dbReference type="InterPro" id="IPR013014">
    <property type="entry name" value="PTS_EIIC_2"/>
</dbReference>
<feature type="transmembrane region" description="Helical" evidence="12">
    <location>
        <begin position="349"/>
        <end position="374"/>
    </location>
</feature>
<evidence type="ECO:0000256" key="9">
    <source>
        <dbReference type="ARBA" id="ARBA00022777"/>
    </source>
</evidence>
<dbReference type="InterPro" id="IPR003352">
    <property type="entry name" value="PTS_EIIC"/>
</dbReference>
<dbReference type="Pfam" id="PF00359">
    <property type="entry name" value="PTS_EIIA_2"/>
    <property type="match status" value="1"/>
</dbReference>
<dbReference type="Proteomes" id="UP001231451">
    <property type="component" value="Unassembled WGS sequence"/>
</dbReference>
<dbReference type="GO" id="GO:0022877">
    <property type="term" value="F:protein-N(PI)-phosphohistidine-fructose phosphotransferase system transporter activity"/>
    <property type="evidence" value="ECO:0007669"/>
    <property type="project" value="InterPro"/>
</dbReference>
<keyword evidence="4" id="KW-0597">Phosphoprotein</keyword>
<keyword evidence="11 12" id="KW-0472">Membrane</keyword>
<dbReference type="InterPro" id="IPR013011">
    <property type="entry name" value="PTS_EIIB_2"/>
</dbReference>
<dbReference type="GO" id="GO:0005886">
    <property type="term" value="C:plasma membrane"/>
    <property type="evidence" value="ECO:0007669"/>
    <property type="project" value="UniProtKB-SubCell"/>
</dbReference>
<dbReference type="SUPFAM" id="SSF52794">
    <property type="entry name" value="PTS system IIB component-like"/>
    <property type="match status" value="1"/>
</dbReference>
<dbReference type="InterPro" id="IPR016152">
    <property type="entry name" value="PTrfase/Anion_transptr"/>
</dbReference>
<keyword evidence="9" id="KW-0418">Kinase</keyword>
<dbReference type="EMBL" id="JAUCBG010000032">
    <property type="protein sequence ID" value="MDM7455466.1"/>
    <property type="molecule type" value="Genomic_DNA"/>
</dbReference>
<dbReference type="CDD" id="cd00211">
    <property type="entry name" value="PTS_IIA_fru"/>
    <property type="match status" value="1"/>
</dbReference>
<dbReference type="GO" id="GO:0005351">
    <property type="term" value="F:carbohydrate:proton symporter activity"/>
    <property type="evidence" value="ECO:0007669"/>
    <property type="project" value="InterPro"/>
</dbReference>
<accession>A0AAP4JN03</accession>
<keyword evidence="2" id="KW-0813">Transport</keyword>
<feature type="transmembrane region" description="Helical" evidence="12">
    <location>
        <begin position="306"/>
        <end position="329"/>
    </location>
</feature>
<dbReference type="Pfam" id="PF02378">
    <property type="entry name" value="PTS_EIIC"/>
    <property type="match status" value="1"/>
</dbReference>
<dbReference type="NCBIfam" id="TIGR00848">
    <property type="entry name" value="fruA"/>
    <property type="match status" value="1"/>
</dbReference>
<dbReference type="InterPro" id="IPR004715">
    <property type="entry name" value="PTS_IIA_fruc"/>
</dbReference>
<evidence type="ECO:0000256" key="5">
    <source>
        <dbReference type="ARBA" id="ARBA00022597"/>
    </source>
</evidence>
<dbReference type="PANTHER" id="PTHR30505">
    <property type="entry name" value="FRUCTOSE-LIKE PERMEASE"/>
    <property type="match status" value="1"/>
</dbReference>
<feature type="domain" description="PTS EIIA type-2" evidence="13">
    <location>
        <begin position="5"/>
        <end position="154"/>
    </location>
</feature>
<keyword evidence="3" id="KW-1003">Cell membrane</keyword>
<feature type="transmembrane region" description="Helical" evidence="12">
    <location>
        <begin position="563"/>
        <end position="581"/>
    </location>
</feature>
<dbReference type="PROSITE" id="PS51099">
    <property type="entry name" value="PTS_EIIB_TYPE_2"/>
    <property type="match status" value="1"/>
</dbReference>
<evidence type="ECO:0000259" key="14">
    <source>
        <dbReference type="PROSITE" id="PS51099"/>
    </source>
</evidence>
<dbReference type="FunFam" id="3.40.50.2300:FF:000014">
    <property type="entry name" value="PTS system fructose-like transporter subunit IIB"/>
    <property type="match status" value="1"/>
</dbReference>
<evidence type="ECO:0000256" key="11">
    <source>
        <dbReference type="ARBA" id="ARBA00023136"/>
    </source>
</evidence>
<feature type="transmembrane region" description="Helical" evidence="12">
    <location>
        <begin position="625"/>
        <end position="646"/>
    </location>
</feature>
<dbReference type="GO" id="GO:0016301">
    <property type="term" value="F:kinase activity"/>
    <property type="evidence" value="ECO:0007669"/>
    <property type="project" value="UniProtKB-KW"/>
</dbReference>
<feature type="transmembrane region" description="Helical" evidence="12">
    <location>
        <begin position="444"/>
        <end position="466"/>
    </location>
</feature>
<feature type="transmembrane region" description="Helical" evidence="12">
    <location>
        <begin position="381"/>
        <end position="400"/>
    </location>
</feature>
<dbReference type="InterPro" id="IPR036095">
    <property type="entry name" value="PTS_EIIB-like_sf"/>
</dbReference>
<keyword evidence="5" id="KW-0762">Sugar transport</keyword>
<dbReference type="AlphaFoldDB" id="A0AAP4JN03"/>
<gene>
    <name evidence="16" type="ORF">QUF16_14050</name>
</gene>
<dbReference type="Gene3D" id="3.40.930.10">
    <property type="entry name" value="Mannitol-specific EII, Chain A"/>
    <property type="match status" value="1"/>
</dbReference>
<comment type="caution">
    <text evidence="16">The sequence shown here is derived from an EMBL/GenBank/DDBJ whole genome shotgun (WGS) entry which is preliminary data.</text>
</comment>
<evidence type="ECO:0000259" key="15">
    <source>
        <dbReference type="PROSITE" id="PS51104"/>
    </source>
</evidence>
<dbReference type="InterPro" id="IPR003501">
    <property type="entry name" value="PTS_EIIB_2/3"/>
</dbReference>
<sequence>MDMTLITDPSLIFLHQDWQSKEEVLDHLINAFASEGVVNDKAVYKQAVLDREKISETGFENGFAIPHGKSEAVTKPAVAIVTLKKPLASAAWPSTDPTNQVELIFLLAIPESQKGDAYLKILSDLAVRLMDEKLVDQLKHANTADQVIQLLGKKNQEATTTIKETKQRPKQILAITACATGIAHTYMAAEALQKAAAAKGVQIHVEKQGANGIEDGITPEMLKDADGVIFATDIAAKGKERFKGIPFVQTKVAEPLKHGEAMIDQVLNHPDGVVQGEAAASEVATTGKKQSWQSTLMQSVMTGISYMIPILVAAGVMIGLSQIGASFFGLNKVIGDPKMATNANQMIVLLYYMGQCGNMAMKFMYPIFTAFMAYSIADRPAIAPGFVGGAFAAGFQFILLGNAKGIPSGFFGALFLGALVGFLVKYMNEHIHLNKNFSAMKPMLILPGVSILVVFLANFFIVDPVFGGLNAWLQQMVLTYKDSSEVLLSSIIACLTAFDLGGPVNKAAGAVAIGMAADKVFPLTPRVLSIVIPPIGIGLATLIDKYVVGRHVFDEDLRVSGKTSLLLGFLAIGEGAIPFALANPLITIPINMLGATLGSVTAVLLGAVQWYPLPAVWGWPLVQNFPAYAVGILVGVLFIALTNIFIRFHIIRKKEKTTTAVK</sequence>
<comment type="subcellular location">
    <subcellularLocation>
        <location evidence="1">Cell inner membrane</location>
        <topology evidence="1">Multi-pass membrane protein</topology>
    </subcellularLocation>
</comment>
<evidence type="ECO:0000256" key="10">
    <source>
        <dbReference type="ARBA" id="ARBA00022989"/>
    </source>
</evidence>
<dbReference type="CDD" id="cd05569">
    <property type="entry name" value="PTS_IIB_fructose"/>
    <property type="match status" value="1"/>
</dbReference>
<dbReference type="InterPro" id="IPR003353">
    <property type="entry name" value="PTS_IIB_fruc"/>
</dbReference>
<dbReference type="InterPro" id="IPR002178">
    <property type="entry name" value="PTS_EIIA_type-2_dom"/>
</dbReference>
<dbReference type="InterPro" id="IPR050864">
    <property type="entry name" value="Bacterial_PTS_Sugar_Transport"/>
</dbReference>
<dbReference type="GO" id="GO:0009401">
    <property type="term" value="P:phosphoenolpyruvate-dependent sugar phosphotransferase system"/>
    <property type="evidence" value="ECO:0007669"/>
    <property type="project" value="UniProtKB-KW"/>
</dbReference>
<evidence type="ECO:0000259" key="13">
    <source>
        <dbReference type="PROSITE" id="PS51094"/>
    </source>
</evidence>
<keyword evidence="10 12" id="KW-1133">Transmembrane helix</keyword>
<feature type="transmembrane region" description="Helical" evidence="12">
    <location>
        <begin position="523"/>
        <end position="543"/>
    </location>
</feature>
<dbReference type="SUPFAM" id="SSF55804">
    <property type="entry name" value="Phoshotransferase/anion transport protein"/>
    <property type="match status" value="1"/>
</dbReference>
<dbReference type="GO" id="GO:0090563">
    <property type="term" value="F:protein-phosphocysteine-sugar phosphotransferase activity"/>
    <property type="evidence" value="ECO:0007669"/>
    <property type="project" value="TreeGrafter"/>
</dbReference>
<dbReference type="InterPro" id="IPR006327">
    <property type="entry name" value="PTS_IIC_fruc"/>
</dbReference>
<keyword evidence="7" id="KW-0598">Phosphotransferase system</keyword>
<dbReference type="NCBIfam" id="TIGR00829">
    <property type="entry name" value="FRU"/>
    <property type="match status" value="1"/>
</dbReference>
<keyword evidence="8 12" id="KW-0812">Transmembrane</keyword>
<evidence type="ECO:0000313" key="17">
    <source>
        <dbReference type="Proteomes" id="UP001231451"/>
    </source>
</evidence>
<evidence type="ECO:0000256" key="6">
    <source>
        <dbReference type="ARBA" id="ARBA00022679"/>
    </source>
</evidence>
<evidence type="ECO:0000256" key="12">
    <source>
        <dbReference type="SAM" id="Phobius"/>
    </source>
</evidence>
<evidence type="ECO:0000256" key="1">
    <source>
        <dbReference type="ARBA" id="ARBA00004429"/>
    </source>
</evidence>